<dbReference type="Pfam" id="PF08670">
    <property type="entry name" value="MEKHLA"/>
    <property type="match status" value="1"/>
</dbReference>
<evidence type="ECO:0000313" key="3">
    <source>
        <dbReference type="Proteomes" id="UP000248272"/>
    </source>
</evidence>
<comment type="caution">
    <text evidence="2">The sequence shown here is derived from an EMBL/GenBank/DDBJ whole genome shotgun (WGS) entry which is preliminary data.</text>
</comment>
<protein>
    <recommendedName>
        <fullName evidence="1">MEKHLA domain-containing protein</fullName>
    </recommendedName>
</protein>
<proteinExistence type="predicted"/>
<evidence type="ECO:0000259" key="1">
    <source>
        <dbReference type="Pfam" id="PF08670"/>
    </source>
</evidence>
<gene>
    <name evidence="2" type="ORF">MSj_00174</name>
</gene>
<dbReference type="Proteomes" id="UP000248272">
    <property type="component" value="Unassembled WGS sequence"/>
</dbReference>
<dbReference type="InterPro" id="IPR013978">
    <property type="entry name" value="MEKHLA"/>
</dbReference>
<accession>A0A2Z6UUK8</accession>
<evidence type="ECO:0000313" key="2">
    <source>
        <dbReference type="EMBL" id="GBL08700.1"/>
    </source>
</evidence>
<dbReference type="AlphaFoldDB" id="A0A2Z6UUK8"/>
<dbReference type="EMBL" id="BDSG01000002">
    <property type="protein sequence ID" value="GBL08700.1"/>
    <property type="molecule type" value="Genomic_DNA"/>
</dbReference>
<feature type="domain" description="MEKHLA" evidence="1">
    <location>
        <begin position="11"/>
        <end position="154"/>
    </location>
</feature>
<reference evidence="2 3" key="1">
    <citation type="journal article" date="2018" name="Front. Microbiol.">
        <title>Adaptation of the Freshwater Bloom-Forming Cyanobacterium Microcystis aeruginosa to Brackish Water Is Driven by Recent Horizontal Transfer of Sucrose Genes.</title>
        <authorList>
            <person name="Tanabe Y."/>
            <person name="Hodoki Y."/>
            <person name="Sano T."/>
            <person name="Tada K."/>
            <person name="Watanabe M.M."/>
        </authorList>
    </citation>
    <scope>NUCLEOTIDE SEQUENCE [LARGE SCALE GENOMIC DNA]</scope>
    <source>
        <strain evidence="2 3">Sj</strain>
    </source>
</reference>
<organism evidence="2 3">
    <name type="scientific">Microcystis aeruginosa Sj</name>
    <dbReference type="NCBI Taxonomy" id="1979544"/>
    <lineage>
        <taxon>Bacteria</taxon>
        <taxon>Bacillati</taxon>
        <taxon>Cyanobacteriota</taxon>
        <taxon>Cyanophyceae</taxon>
        <taxon>Oscillatoriophycideae</taxon>
        <taxon>Chroococcales</taxon>
        <taxon>Microcystaceae</taxon>
        <taxon>Microcystis</taxon>
    </lineage>
</organism>
<sequence length="155" mass="17883">MEIWEDLAITAWTELLLDSYEQLIGRSLLPRIGTSKEQSKMLFYAPFVLVSHGTQTNPIFNYGNRTALDLWGLTWPELLATPSRATVEGEEIKIEERQKMLDLVKKQGYINDYHGVRITKNGQLFRIEKAIVWNIIDRDGIYCGQAATFADWIFL</sequence>
<dbReference type="RefSeq" id="WP_110577691.1">
    <property type="nucleotide sequence ID" value="NZ_BDSG01000002.1"/>
</dbReference>
<name>A0A2Z6UUK8_MICAE</name>